<dbReference type="Pfam" id="PF24252">
    <property type="entry name" value="CdrL_M"/>
    <property type="match status" value="1"/>
</dbReference>
<dbReference type="STRING" id="268739.Nmlp_3905"/>
<dbReference type="InterPro" id="IPR056278">
    <property type="entry name" value="CdrL_M"/>
</dbReference>
<proteinExistence type="predicted"/>
<dbReference type="KEGG" id="nmo:Nmlp_3905"/>
<evidence type="ECO:0000256" key="1">
    <source>
        <dbReference type="SAM" id="MobiDB-lite"/>
    </source>
</evidence>
<feature type="region of interest" description="Disordered" evidence="1">
    <location>
        <begin position="80"/>
        <end position="127"/>
    </location>
</feature>
<dbReference type="EMBL" id="HF582854">
    <property type="protein sequence ID" value="CCQ38016.1"/>
    <property type="molecule type" value="Genomic_DNA"/>
</dbReference>
<dbReference type="Proteomes" id="UP000011867">
    <property type="component" value="Chromosome"/>
</dbReference>
<dbReference type="AlphaFoldDB" id="M1XU61"/>
<sequence>MSKITFRADDELVRRLEEFDASKSEVMREALRTYLETTGSAGVNAPDGGDSGGSDASIASELLDELVAERVDALIAERLDRAYTPRQPQDVNVHVTLDGDSDDVSHESEDGRKTPTVEQEDVPDESGHTCKQCGETLPQSAVYCSNCGEKSSHRVFCECGDELRSDWGFCPSCGRRTPAADVLQDS</sequence>
<evidence type="ECO:0000259" key="3">
    <source>
        <dbReference type="Pfam" id="PF24252"/>
    </source>
</evidence>
<accession>M1XU61</accession>
<dbReference type="InterPro" id="IPR025874">
    <property type="entry name" value="DZR"/>
</dbReference>
<organism evidence="4 5">
    <name type="scientific">Natronomonas moolapensis (strain DSM 18674 / CECT 7526 / JCM 14361 / 8.8.11)</name>
    <dbReference type="NCBI Taxonomy" id="268739"/>
    <lineage>
        <taxon>Archaea</taxon>
        <taxon>Methanobacteriati</taxon>
        <taxon>Methanobacteriota</taxon>
        <taxon>Stenosarchaea group</taxon>
        <taxon>Halobacteria</taxon>
        <taxon>Halobacteriales</taxon>
        <taxon>Natronomonadaceae</taxon>
        <taxon>Natronomonas</taxon>
    </lineage>
</organism>
<dbReference type="GeneID" id="14652137"/>
<dbReference type="OrthoDB" id="11143at2157"/>
<dbReference type="Pfam" id="PF12773">
    <property type="entry name" value="DZR"/>
    <property type="match status" value="1"/>
</dbReference>
<evidence type="ECO:0000313" key="4">
    <source>
        <dbReference type="EMBL" id="CCQ38016.1"/>
    </source>
</evidence>
<feature type="domain" description="DZANK-type" evidence="2">
    <location>
        <begin position="130"/>
        <end position="174"/>
    </location>
</feature>
<evidence type="ECO:0000259" key="2">
    <source>
        <dbReference type="Pfam" id="PF12773"/>
    </source>
</evidence>
<dbReference type="HOGENOM" id="CLU_098526_0_0_2"/>
<feature type="domain" description="CdrL-like middle region" evidence="3">
    <location>
        <begin position="55"/>
        <end position="118"/>
    </location>
</feature>
<keyword evidence="5" id="KW-1185">Reference proteome</keyword>
<feature type="compositionally biased region" description="Basic and acidic residues" evidence="1">
    <location>
        <begin position="103"/>
        <end position="115"/>
    </location>
</feature>
<protein>
    <submittedName>
        <fullName evidence="4">DZR domain protein</fullName>
    </submittedName>
</protein>
<gene>
    <name evidence="4" type="ordered locus">Nmlp_3905</name>
</gene>
<feature type="compositionally biased region" description="Low complexity" evidence="1">
    <location>
        <begin position="45"/>
        <end position="57"/>
    </location>
</feature>
<feature type="region of interest" description="Disordered" evidence="1">
    <location>
        <begin position="37"/>
        <end position="57"/>
    </location>
</feature>
<dbReference type="RefSeq" id="WP_015410743.1">
    <property type="nucleotide sequence ID" value="NC_020388.1"/>
</dbReference>
<dbReference type="GO" id="GO:0006355">
    <property type="term" value="P:regulation of DNA-templated transcription"/>
    <property type="evidence" value="ECO:0007669"/>
    <property type="project" value="InterPro"/>
</dbReference>
<dbReference type="eggNOG" id="arCOG01916">
    <property type="taxonomic scope" value="Archaea"/>
</dbReference>
<reference evidence="4 5" key="1">
    <citation type="journal article" date="2013" name="Genome Announc.">
        <title>Genome of the haloarchaeon Natronomonas moolapensis, a neutrophilic member of a previously haloalkaliphilic genus.</title>
        <authorList>
            <person name="Dyall-Smith M.L."/>
            <person name="Pfeiffer F."/>
            <person name="Oberwinkler T."/>
            <person name="Klee K."/>
            <person name="Rampp M."/>
            <person name="Palm P."/>
            <person name="Gross K."/>
            <person name="Schuster S.C."/>
            <person name="Oesterhelt D."/>
        </authorList>
    </citation>
    <scope>NUCLEOTIDE SEQUENCE [LARGE SCALE GENOMIC DNA]</scope>
    <source>
        <strain evidence="5">DSM 18674 / JCM 14361 / 8.8.11</strain>
    </source>
</reference>
<name>M1XU61_NATM8</name>
<evidence type="ECO:0000313" key="5">
    <source>
        <dbReference type="Proteomes" id="UP000011867"/>
    </source>
</evidence>